<dbReference type="Pfam" id="PF00754">
    <property type="entry name" value="F5_F8_type_C"/>
    <property type="match status" value="1"/>
</dbReference>
<accession>A0A152A1R7</accession>
<dbReference type="GO" id="GO:0098636">
    <property type="term" value="C:protein complex involved in cell adhesion"/>
    <property type="evidence" value="ECO:0007669"/>
    <property type="project" value="TreeGrafter"/>
</dbReference>
<evidence type="ECO:0000256" key="2">
    <source>
        <dbReference type="ARBA" id="ARBA00022889"/>
    </source>
</evidence>
<keyword evidence="1" id="KW-0430">Lectin</keyword>
<gene>
    <name evidence="4" type="ORF">DLAC_03305</name>
</gene>
<reference evidence="4 5" key="1">
    <citation type="submission" date="2015-12" db="EMBL/GenBank/DDBJ databases">
        <title>Dictyostelia acquired genes for synthesis and detection of signals that induce cell-type specialization by lateral gene transfer from prokaryotes.</title>
        <authorList>
            <person name="Gloeckner G."/>
            <person name="Schaap P."/>
        </authorList>
    </citation>
    <scope>NUCLEOTIDE SEQUENCE [LARGE SCALE GENOMIC DNA]</scope>
    <source>
        <strain evidence="4 5">TK</strain>
    </source>
</reference>
<sequence length="263" mass="29319">MDSNITNKIACLGNVPLNSVPIITNCLVHLRSSTDYNSNHGVQNILLNFSNGKSTVSGSEGWVPSIVDKNQFVVAGSSDLKEIMAISIQGRGDQQQWVTSFRIRYTMDNMTWVNYNNGQVLSANDDQNSIITYVFPNPIQCRSIAIHPVTWKDNIAMRMELYAKPITKTMVQVGSVSIGNRDLNSGSGLRETIRRVTFDKPFTKIPMVSIGCSLVDATGDGQQMRWNITTKNIQCTGFDMVFSTWCNNQIYDLRAEYTAVGQQ</sequence>
<dbReference type="AlphaFoldDB" id="A0A152A1R7"/>
<dbReference type="FunFam" id="2.60.40.2080:FF:000001">
    <property type="entry name" value="Discoidin-1 subunit A"/>
    <property type="match status" value="1"/>
</dbReference>
<dbReference type="GO" id="GO:0030247">
    <property type="term" value="F:polysaccharide binding"/>
    <property type="evidence" value="ECO:0007669"/>
    <property type="project" value="UniProtKB-ARBA"/>
</dbReference>
<dbReference type="SUPFAM" id="SSF49785">
    <property type="entry name" value="Galactose-binding domain-like"/>
    <property type="match status" value="1"/>
</dbReference>
<evidence type="ECO:0000313" key="5">
    <source>
        <dbReference type="Proteomes" id="UP000076078"/>
    </source>
</evidence>
<dbReference type="EMBL" id="LODT01000016">
    <property type="protein sequence ID" value="KYR00154.1"/>
    <property type="molecule type" value="Genomic_DNA"/>
</dbReference>
<dbReference type="PROSITE" id="PS50022">
    <property type="entry name" value="FA58C_3"/>
    <property type="match status" value="1"/>
</dbReference>
<evidence type="ECO:0000259" key="3">
    <source>
        <dbReference type="PROSITE" id="PS50022"/>
    </source>
</evidence>
<dbReference type="Gene3D" id="2.60.40.2080">
    <property type="match status" value="1"/>
</dbReference>
<dbReference type="GO" id="GO:0046871">
    <property type="term" value="F:N-acetylgalactosamine binding"/>
    <property type="evidence" value="ECO:0007669"/>
    <property type="project" value="TreeGrafter"/>
</dbReference>
<dbReference type="PROSITE" id="PS01285">
    <property type="entry name" value="FA58C_1"/>
    <property type="match status" value="1"/>
</dbReference>
<dbReference type="FunFam" id="2.60.120.260:FF:000016">
    <property type="entry name" value="Contactin-associated protein-like 4 isoform 1"/>
    <property type="match status" value="1"/>
</dbReference>
<dbReference type="GO" id="GO:0045335">
    <property type="term" value="C:phagocytic vesicle"/>
    <property type="evidence" value="ECO:0007669"/>
    <property type="project" value="TreeGrafter"/>
</dbReference>
<dbReference type="InParanoid" id="A0A152A1R7"/>
<dbReference type="Gene3D" id="2.60.120.260">
    <property type="entry name" value="Galactose-binding domain-like"/>
    <property type="match status" value="1"/>
</dbReference>
<dbReference type="STRING" id="361077.A0A152A1R7"/>
<dbReference type="PANTHER" id="PTHR46938">
    <property type="entry name" value="DISCOIDIN-1 SUBUNIT A-RELATED-RELATED"/>
    <property type="match status" value="1"/>
</dbReference>
<dbReference type="GO" id="GO:0098609">
    <property type="term" value="P:cell-cell adhesion"/>
    <property type="evidence" value="ECO:0007669"/>
    <property type="project" value="TreeGrafter"/>
</dbReference>
<proteinExistence type="predicted"/>
<feature type="domain" description="F5/8 type C" evidence="3">
    <location>
        <begin position="57"/>
        <end position="164"/>
    </location>
</feature>
<keyword evidence="5" id="KW-1185">Reference proteome</keyword>
<dbReference type="InterPro" id="IPR037221">
    <property type="entry name" value="H-type_lectin_dom_sf"/>
</dbReference>
<dbReference type="InterPro" id="IPR019019">
    <property type="entry name" value="H-type_lectin_domain"/>
</dbReference>
<dbReference type="OrthoDB" id="5985199at2759"/>
<evidence type="ECO:0000313" key="4">
    <source>
        <dbReference type="EMBL" id="KYR00154.1"/>
    </source>
</evidence>
<name>A0A152A1R7_TIELA</name>
<keyword evidence="2" id="KW-0130">Cell adhesion</keyword>
<dbReference type="Pfam" id="PF09458">
    <property type="entry name" value="H_lectin"/>
    <property type="match status" value="1"/>
</dbReference>
<dbReference type="GO" id="GO:0009986">
    <property type="term" value="C:cell surface"/>
    <property type="evidence" value="ECO:0007669"/>
    <property type="project" value="TreeGrafter"/>
</dbReference>
<dbReference type="GO" id="GO:0070492">
    <property type="term" value="F:oligosaccharide binding"/>
    <property type="evidence" value="ECO:0007669"/>
    <property type="project" value="TreeGrafter"/>
</dbReference>
<dbReference type="SUPFAM" id="SSF141086">
    <property type="entry name" value="Agglutinin HPA-like"/>
    <property type="match status" value="1"/>
</dbReference>
<dbReference type="Proteomes" id="UP000076078">
    <property type="component" value="Unassembled WGS sequence"/>
</dbReference>
<protein>
    <submittedName>
        <fullName evidence="4">Discoidin II</fullName>
    </submittedName>
</protein>
<organism evidence="4 5">
    <name type="scientific">Tieghemostelium lacteum</name>
    <name type="common">Slime mold</name>
    <name type="synonym">Dictyostelium lacteum</name>
    <dbReference type="NCBI Taxonomy" id="361077"/>
    <lineage>
        <taxon>Eukaryota</taxon>
        <taxon>Amoebozoa</taxon>
        <taxon>Evosea</taxon>
        <taxon>Eumycetozoa</taxon>
        <taxon>Dictyostelia</taxon>
        <taxon>Dictyosteliales</taxon>
        <taxon>Raperosteliaceae</taxon>
        <taxon>Tieghemostelium</taxon>
    </lineage>
</organism>
<dbReference type="InterPro" id="IPR052487">
    <property type="entry name" value="Galactose-binding_lectin"/>
</dbReference>
<dbReference type="GO" id="GO:0007010">
    <property type="term" value="P:cytoskeleton organization"/>
    <property type="evidence" value="ECO:0007669"/>
    <property type="project" value="UniProtKB-ARBA"/>
</dbReference>
<dbReference type="OMA" id="DNGQMRW"/>
<evidence type="ECO:0000256" key="1">
    <source>
        <dbReference type="ARBA" id="ARBA00022734"/>
    </source>
</evidence>
<dbReference type="InterPro" id="IPR000421">
    <property type="entry name" value="FA58C"/>
</dbReference>
<dbReference type="InterPro" id="IPR008979">
    <property type="entry name" value="Galactose-bd-like_sf"/>
</dbReference>
<comment type="caution">
    <text evidence="4">The sequence shown here is derived from an EMBL/GenBank/DDBJ whole genome shotgun (WGS) entry which is preliminary data.</text>
</comment>